<keyword evidence="6" id="KW-1185">Reference proteome</keyword>
<name>A0ABW6T1Q9_9ACTN</name>
<dbReference type="EMBL" id="JBIASD010000039">
    <property type="protein sequence ID" value="MFF3671022.1"/>
    <property type="molecule type" value="Genomic_DNA"/>
</dbReference>
<dbReference type="SUPFAM" id="SSF46689">
    <property type="entry name" value="Homeodomain-like"/>
    <property type="match status" value="1"/>
</dbReference>
<accession>A0ABW6T1Q9</accession>
<dbReference type="InterPro" id="IPR050109">
    <property type="entry name" value="HTH-type_TetR-like_transc_reg"/>
</dbReference>
<dbReference type="Gene3D" id="1.10.10.60">
    <property type="entry name" value="Homeodomain-like"/>
    <property type="match status" value="1"/>
</dbReference>
<dbReference type="Pfam" id="PF17920">
    <property type="entry name" value="TetR_C_16"/>
    <property type="match status" value="1"/>
</dbReference>
<evidence type="ECO:0000259" key="4">
    <source>
        <dbReference type="PROSITE" id="PS50977"/>
    </source>
</evidence>
<dbReference type="Pfam" id="PF00440">
    <property type="entry name" value="TetR_N"/>
    <property type="match status" value="1"/>
</dbReference>
<evidence type="ECO:0000256" key="2">
    <source>
        <dbReference type="PROSITE-ProRule" id="PRU00335"/>
    </source>
</evidence>
<gene>
    <name evidence="5" type="ORF">ACFYXI_36095</name>
</gene>
<dbReference type="InterPro" id="IPR009057">
    <property type="entry name" value="Homeodomain-like_sf"/>
</dbReference>
<reference evidence="5 6" key="1">
    <citation type="submission" date="2024-10" db="EMBL/GenBank/DDBJ databases">
        <title>The Natural Products Discovery Center: Release of the First 8490 Sequenced Strains for Exploring Actinobacteria Biosynthetic Diversity.</title>
        <authorList>
            <person name="Kalkreuter E."/>
            <person name="Kautsar S.A."/>
            <person name="Yang D."/>
            <person name="Bader C.D."/>
            <person name="Teijaro C.N."/>
            <person name="Fluegel L."/>
            <person name="Davis C.M."/>
            <person name="Simpson J.R."/>
            <person name="Lauterbach L."/>
            <person name="Steele A.D."/>
            <person name="Gui C."/>
            <person name="Meng S."/>
            <person name="Li G."/>
            <person name="Viehrig K."/>
            <person name="Ye F."/>
            <person name="Su P."/>
            <person name="Kiefer A.F."/>
            <person name="Nichols A."/>
            <person name="Cepeda A.J."/>
            <person name="Yan W."/>
            <person name="Fan B."/>
            <person name="Jiang Y."/>
            <person name="Adhikari A."/>
            <person name="Zheng C.-J."/>
            <person name="Schuster L."/>
            <person name="Cowan T.M."/>
            <person name="Smanski M.J."/>
            <person name="Chevrette M.G."/>
            <person name="De Carvalho L.P.S."/>
            <person name="Shen B."/>
        </authorList>
    </citation>
    <scope>NUCLEOTIDE SEQUENCE [LARGE SCALE GENOMIC DNA]</scope>
    <source>
        <strain evidence="5 6">NPDC002173</strain>
    </source>
</reference>
<keyword evidence="1 2" id="KW-0238">DNA-binding</keyword>
<dbReference type="PROSITE" id="PS50977">
    <property type="entry name" value="HTH_TETR_2"/>
    <property type="match status" value="1"/>
</dbReference>
<organism evidence="5 6">
    <name type="scientific">Microtetraspora malaysiensis</name>
    <dbReference type="NCBI Taxonomy" id="161358"/>
    <lineage>
        <taxon>Bacteria</taxon>
        <taxon>Bacillati</taxon>
        <taxon>Actinomycetota</taxon>
        <taxon>Actinomycetes</taxon>
        <taxon>Streptosporangiales</taxon>
        <taxon>Streptosporangiaceae</taxon>
        <taxon>Microtetraspora</taxon>
    </lineage>
</organism>
<dbReference type="RefSeq" id="WP_387417226.1">
    <property type="nucleotide sequence ID" value="NZ_JBIASD010000039.1"/>
</dbReference>
<evidence type="ECO:0000313" key="6">
    <source>
        <dbReference type="Proteomes" id="UP001602013"/>
    </source>
</evidence>
<evidence type="ECO:0000256" key="1">
    <source>
        <dbReference type="ARBA" id="ARBA00023125"/>
    </source>
</evidence>
<feature type="domain" description="HTH tetR-type" evidence="4">
    <location>
        <begin position="18"/>
        <end position="78"/>
    </location>
</feature>
<comment type="caution">
    <text evidence="5">The sequence shown here is derived from an EMBL/GenBank/DDBJ whole genome shotgun (WGS) entry which is preliminary data.</text>
</comment>
<dbReference type="Gene3D" id="1.10.357.10">
    <property type="entry name" value="Tetracycline Repressor, domain 2"/>
    <property type="match status" value="1"/>
</dbReference>
<feature type="DNA-binding region" description="H-T-H motif" evidence="2">
    <location>
        <begin position="41"/>
        <end position="60"/>
    </location>
</feature>
<dbReference type="Proteomes" id="UP001602013">
    <property type="component" value="Unassembled WGS sequence"/>
</dbReference>
<evidence type="ECO:0000256" key="3">
    <source>
        <dbReference type="SAM" id="MobiDB-lite"/>
    </source>
</evidence>
<dbReference type="InterPro" id="IPR041678">
    <property type="entry name" value="TetR_C_16"/>
</dbReference>
<dbReference type="PANTHER" id="PTHR30055">
    <property type="entry name" value="HTH-TYPE TRANSCRIPTIONAL REGULATOR RUTR"/>
    <property type="match status" value="1"/>
</dbReference>
<dbReference type="InterPro" id="IPR036271">
    <property type="entry name" value="Tet_transcr_reg_TetR-rel_C_sf"/>
</dbReference>
<feature type="region of interest" description="Disordered" evidence="3">
    <location>
        <begin position="1"/>
        <end position="21"/>
    </location>
</feature>
<dbReference type="SUPFAM" id="SSF48498">
    <property type="entry name" value="Tetracyclin repressor-like, C-terminal domain"/>
    <property type="match status" value="1"/>
</dbReference>
<proteinExistence type="predicted"/>
<dbReference type="PANTHER" id="PTHR30055:SF235">
    <property type="entry name" value="TRANSCRIPTIONAL REGULATORY PROTEIN"/>
    <property type="match status" value="1"/>
</dbReference>
<evidence type="ECO:0000313" key="5">
    <source>
        <dbReference type="EMBL" id="MFF3671022.1"/>
    </source>
</evidence>
<dbReference type="PRINTS" id="PR00455">
    <property type="entry name" value="HTHTETR"/>
</dbReference>
<dbReference type="InterPro" id="IPR001647">
    <property type="entry name" value="HTH_TetR"/>
</dbReference>
<protein>
    <submittedName>
        <fullName evidence="5">TetR family transcriptional regulator</fullName>
    </submittedName>
</protein>
<sequence length="197" mass="21507">MTEQAAPRRRPGRRPGSADTRGQVLAAARKIFAEKGYDKATVRGIAAEAGVDPALVHHYFSSKEGVFVAAMQFPMVPADVLPKIIAGPGEQIGERIVRFLLTMTSAPEAREPIVALMRTAMVNEQAVGMLREFITDAILSRVAQALSIPPIRMEVAFAQMFGVLMMRYIVELEPLASADTEELVEILAPTVQRYLTA</sequence>